<evidence type="ECO:0008006" key="5">
    <source>
        <dbReference type="Google" id="ProtNLM"/>
    </source>
</evidence>
<dbReference type="Proteomes" id="UP000326779">
    <property type="component" value="Chromosome"/>
</dbReference>
<dbReference type="InterPro" id="IPR018878">
    <property type="entry name" value="ORF6C_dom"/>
</dbReference>
<feature type="domain" description="ORF6C" evidence="2">
    <location>
        <begin position="123"/>
        <end position="231"/>
    </location>
</feature>
<reference evidence="3 4" key="1">
    <citation type="submission" date="2019-10" db="EMBL/GenBank/DDBJ databases">
        <title>The completed genome of Lactobacillus harbinensis M1.</title>
        <authorList>
            <person name="Zheng Y."/>
        </authorList>
    </citation>
    <scope>NUCLEOTIDE SEQUENCE [LARGE SCALE GENOMIC DNA]</scope>
    <source>
        <strain evidence="3 4">M1</strain>
    </source>
</reference>
<evidence type="ECO:0000259" key="1">
    <source>
        <dbReference type="Pfam" id="PF10543"/>
    </source>
</evidence>
<dbReference type="RefSeq" id="WP_152260447.1">
    <property type="nucleotide sequence ID" value="NZ_CP045143.1"/>
</dbReference>
<dbReference type="EMBL" id="CP045143">
    <property type="protein sequence ID" value="QFR22978.1"/>
    <property type="molecule type" value="Genomic_DNA"/>
</dbReference>
<proteinExistence type="predicted"/>
<accession>A0A5P8M396</accession>
<dbReference type="InterPro" id="IPR018873">
    <property type="entry name" value="KilA-N_DNA-bd_domain"/>
</dbReference>
<sequence>MNELTPIENQGQRVLTTEQLAELYGTTAKRISDNFKSNAEKFIEGTHYFVLEGTVLKEFKSQSGNSGLPFNKFSSRVYLWTKRGAARHSKMLGTDQAWDMFDSLEENYFNPELRLPQTPEEKLALTMKVANRSAEKVKKLDGRVTDLEKNAPIAPGEYSYISRQVRNVVESYVNVHHLQLTQKQRGLLYKDVSRGMNEYVGIKTRTQLRKRDFDKADEYIGNWHPSTATLMLLREGEQLPSTI</sequence>
<dbReference type="KEGG" id="lhb:D1010_05715"/>
<dbReference type="AlphaFoldDB" id="A0A5P8M396"/>
<dbReference type="Pfam" id="PF10543">
    <property type="entry name" value="ORF6N"/>
    <property type="match status" value="1"/>
</dbReference>
<gene>
    <name evidence="3" type="ORF">D1010_05715</name>
</gene>
<dbReference type="Pfam" id="PF10552">
    <property type="entry name" value="ORF6C"/>
    <property type="match status" value="1"/>
</dbReference>
<evidence type="ECO:0000259" key="2">
    <source>
        <dbReference type="Pfam" id="PF10552"/>
    </source>
</evidence>
<evidence type="ECO:0000313" key="3">
    <source>
        <dbReference type="EMBL" id="QFR22978.1"/>
    </source>
</evidence>
<evidence type="ECO:0000313" key="4">
    <source>
        <dbReference type="Proteomes" id="UP000326779"/>
    </source>
</evidence>
<feature type="domain" description="KilA-N DNA-binding" evidence="1">
    <location>
        <begin position="6"/>
        <end position="91"/>
    </location>
</feature>
<organism evidence="3 4">
    <name type="scientific">Schleiferilactobacillus harbinensis</name>
    <dbReference type="NCBI Taxonomy" id="304207"/>
    <lineage>
        <taxon>Bacteria</taxon>
        <taxon>Bacillati</taxon>
        <taxon>Bacillota</taxon>
        <taxon>Bacilli</taxon>
        <taxon>Lactobacillales</taxon>
        <taxon>Lactobacillaceae</taxon>
        <taxon>Schleiferilactobacillus</taxon>
    </lineage>
</organism>
<name>A0A5P8M396_9LACO</name>
<protein>
    <recommendedName>
        <fullName evidence="5">Antirepressor</fullName>
    </recommendedName>
</protein>